<dbReference type="EMBL" id="MN739672">
    <property type="protein sequence ID" value="QHT19960.1"/>
    <property type="molecule type" value="Genomic_DNA"/>
</dbReference>
<sequence>MSLATFKKKSIISSHGTKVSGKPPGGIWLTQGPFGHTNKSLKLTYKTAFGPEGFSLNGGHRNVGYVGKSYAMSTNGTPMHGQYPYGSGGIRGRYAQPEPVYNVNRVYVLGTQADYIKQSVLSTKGMLAKKYRWAYNGQYPNYWVQPNYTGNQTDTASQGNYLQSLSAANTCVIDVNNSDKYVGNIKRGGPTLCQTSTAQFKYDDMARNAPYTKYTKNSQDSSTYTLQIQRQCQNPQGAQKPFPYATSTGTGIQSGGTGNVNVGNSCGTTFPYYLSPPDWYIKSPSAFGTPANFKQVSAAQVIKNIVSA</sequence>
<reference evidence="1" key="1">
    <citation type="journal article" date="2020" name="Nature">
        <title>Giant virus diversity and host interactions through global metagenomics.</title>
        <authorList>
            <person name="Schulz F."/>
            <person name="Roux S."/>
            <person name="Paez-Espino D."/>
            <person name="Jungbluth S."/>
            <person name="Walsh D.A."/>
            <person name="Denef V.J."/>
            <person name="McMahon K.D."/>
            <person name="Konstantinidis K.T."/>
            <person name="Eloe-Fadrosh E.A."/>
            <person name="Kyrpides N.C."/>
            <person name="Woyke T."/>
        </authorList>
    </citation>
    <scope>NUCLEOTIDE SEQUENCE</scope>
    <source>
        <strain evidence="1">GVMAG-M-3300023174-5</strain>
    </source>
</reference>
<evidence type="ECO:0000313" key="1">
    <source>
        <dbReference type="EMBL" id="QHT19960.1"/>
    </source>
</evidence>
<accession>A0A6C0DUB0</accession>
<name>A0A6C0DUB0_9ZZZZ</name>
<dbReference type="AlphaFoldDB" id="A0A6C0DUB0"/>
<organism evidence="1">
    <name type="scientific">viral metagenome</name>
    <dbReference type="NCBI Taxonomy" id="1070528"/>
    <lineage>
        <taxon>unclassified sequences</taxon>
        <taxon>metagenomes</taxon>
        <taxon>organismal metagenomes</taxon>
    </lineage>
</organism>
<proteinExistence type="predicted"/>
<protein>
    <submittedName>
        <fullName evidence="1">Uncharacterized protein</fullName>
    </submittedName>
</protein>